<dbReference type="EMBL" id="JAWXXR010000001">
    <property type="protein sequence ID" value="MDX6018601.1"/>
    <property type="molecule type" value="Genomic_DNA"/>
</dbReference>
<keyword evidence="3" id="KW-1185">Reference proteome</keyword>
<evidence type="ECO:0000313" key="2">
    <source>
        <dbReference type="EMBL" id="MDX6018672.1"/>
    </source>
</evidence>
<dbReference type="GeneID" id="88625962"/>
<dbReference type="Gene3D" id="1.10.10.10">
    <property type="entry name" value="Winged helix-like DNA-binding domain superfamily/Winged helix DNA-binding domain"/>
    <property type="match status" value="1"/>
</dbReference>
<dbReference type="InterPro" id="IPR036390">
    <property type="entry name" value="WH_DNA-bd_sf"/>
</dbReference>
<sequence>MGEIVELPVPAQKLKALEHKWGKATLDVAGWTAIPNLLLERQQALGIDAVKLNILLVLLKHWWEKTKMPWPSKATIGEIVGRDKSTVQKHLKEMETRGLVKRKSRYQSAGGQTSNEYDLTGLITQLKALAKAELKEQKKRGEEDARKRRGHV</sequence>
<proteinExistence type="predicted"/>
<evidence type="ECO:0000313" key="3">
    <source>
        <dbReference type="Proteomes" id="UP001272773"/>
    </source>
</evidence>
<dbReference type="InterPro" id="IPR036388">
    <property type="entry name" value="WH-like_DNA-bd_sf"/>
</dbReference>
<gene>
    <name evidence="1" type="ORF">SIL79_20235</name>
    <name evidence="2" type="ORF">SIL79_20600</name>
</gene>
<dbReference type="Pfam" id="PF13730">
    <property type="entry name" value="HTH_36"/>
    <property type="match status" value="1"/>
</dbReference>
<name>A0ABU4QGX5_9GAMM</name>
<protein>
    <submittedName>
        <fullName evidence="2">Helix-turn-helix domain-containing protein</fullName>
    </submittedName>
</protein>
<accession>A0ABU4QGX5</accession>
<organism evidence="2 3">
    <name type="scientific">Shewanella indica</name>
    <dbReference type="NCBI Taxonomy" id="768528"/>
    <lineage>
        <taxon>Bacteria</taxon>
        <taxon>Pseudomonadati</taxon>
        <taxon>Pseudomonadota</taxon>
        <taxon>Gammaproteobacteria</taxon>
        <taxon>Alteromonadales</taxon>
        <taxon>Shewanellaceae</taxon>
        <taxon>Shewanella</taxon>
    </lineage>
</organism>
<dbReference type="Proteomes" id="UP001272773">
    <property type="component" value="Unassembled WGS sequence"/>
</dbReference>
<evidence type="ECO:0000313" key="1">
    <source>
        <dbReference type="EMBL" id="MDX6018601.1"/>
    </source>
</evidence>
<dbReference type="SUPFAM" id="SSF46785">
    <property type="entry name" value="Winged helix' DNA-binding domain"/>
    <property type="match status" value="1"/>
</dbReference>
<reference evidence="2 3" key="1">
    <citation type="submission" date="2023-11" db="EMBL/GenBank/DDBJ databases">
        <title>MicrobeMod: A computational toolkit for identifying prokaryotic methylation and restriction-modification with nanopore sequencing.</title>
        <authorList>
            <person name="Crits-Christoph A."/>
            <person name="Kang S.C."/>
            <person name="Lee H."/>
            <person name="Ostrov N."/>
        </authorList>
    </citation>
    <scope>NUCLEOTIDE SEQUENCE [LARGE SCALE GENOMIC DNA]</scope>
    <source>
        <strain evidence="2 3">ATCC BAA-2732</strain>
    </source>
</reference>
<comment type="caution">
    <text evidence="2">The sequence shown here is derived from an EMBL/GenBank/DDBJ whole genome shotgun (WGS) entry which is preliminary data.</text>
</comment>
<dbReference type="RefSeq" id="WP_319619924.1">
    <property type="nucleotide sequence ID" value="NZ_JAWXXR010000001.1"/>
</dbReference>
<dbReference type="EMBL" id="JAWXXR010000002">
    <property type="protein sequence ID" value="MDX6018672.1"/>
    <property type="molecule type" value="Genomic_DNA"/>
</dbReference>